<feature type="chain" id="PRO_5046401420" description="DUF4476 domain-containing protein" evidence="1">
    <location>
        <begin position="22"/>
        <end position="150"/>
    </location>
</feature>
<organism evidence="2 3">
    <name type="scientific">Croceitalea marina</name>
    <dbReference type="NCBI Taxonomy" id="1775166"/>
    <lineage>
        <taxon>Bacteria</taxon>
        <taxon>Pseudomonadati</taxon>
        <taxon>Bacteroidota</taxon>
        <taxon>Flavobacteriia</taxon>
        <taxon>Flavobacteriales</taxon>
        <taxon>Flavobacteriaceae</taxon>
        <taxon>Croceitalea</taxon>
    </lineage>
</organism>
<keyword evidence="1" id="KW-0732">Signal</keyword>
<protein>
    <recommendedName>
        <fullName evidence="4">DUF4476 domain-containing protein</fullName>
    </recommendedName>
</protein>
<gene>
    <name evidence="2" type="ORF">ACFSQJ_18490</name>
</gene>
<dbReference type="EMBL" id="JBHULB010000082">
    <property type="protein sequence ID" value="MFD2588921.1"/>
    <property type="molecule type" value="Genomic_DNA"/>
</dbReference>
<proteinExistence type="predicted"/>
<comment type="caution">
    <text evidence="2">The sequence shown here is derived from an EMBL/GenBank/DDBJ whole genome shotgun (WGS) entry which is preliminary data.</text>
</comment>
<feature type="signal peptide" evidence="1">
    <location>
        <begin position="1"/>
        <end position="21"/>
    </location>
</feature>
<reference evidence="3" key="1">
    <citation type="journal article" date="2019" name="Int. J. Syst. Evol. Microbiol.">
        <title>The Global Catalogue of Microorganisms (GCM) 10K type strain sequencing project: providing services to taxonomists for standard genome sequencing and annotation.</title>
        <authorList>
            <consortium name="The Broad Institute Genomics Platform"/>
            <consortium name="The Broad Institute Genome Sequencing Center for Infectious Disease"/>
            <person name="Wu L."/>
            <person name="Ma J."/>
        </authorList>
    </citation>
    <scope>NUCLEOTIDE SEQUENCE [LARGE SCALE GENOMIC DNA]</scope>
    <source>
        <strain evidence="3">KCTC 52368</strain>
    </source>
</reference>
<evidence type="ECO:0008006" key="4">
    <source>
        <dbReference type="Google" id="ProtNLM"/>
    </source>
</evidence>
<evidence type="ECO:0000256" key="1">
    <source>
        <dbReference type="SAM" id="SignalP"/>
    </source>
</evidence>
<keyword evidence="3" id="KW-1185">Reference proteome</keyword>
<evidence type="ECO:0000313" key="3">
    <source>
        <dbReference type="Proteomes" id="UP001597526"/>
    </source>
</evidence>
<dbReference type="RefSeq" id="WP_377768385.1">
    <property type="nucleotide sequence ID" value="NZ_JBHULB010000082.1"/>
</dbReference>
<sequence>MKKIITLFLVVLFTVTCRVSAQNQEGGMIGFSCSFIGKPSLLVRKMSKISLPSQYKDLKKLLIYGDNAERYLSVVLFEALIAKNKIVISEAEKDTITILYQSKAMLSICSGCALFKRVTISELLNGNYIDKQAREWAKRIVDDKYNFKPN</sequence>
<name>A0ABW5N1G8_9FLAO</name>
<accession>A0ABW5N1G8</accession>
<dbReference type="Proteomes" id="UP001597526">
    <property type="component" value="Unassembled WGS sequence"/>
</dbReference>
<evidence type="ECO:0000313" key="2">
    <source>
        <dbReference type="EMBL" id="MFD2588921.1"/>
    </source>
</evidence>